<proteinExistence type="predicted"/>
<dbReference type="EMBL" id="BART01013284">
    <property type="protein sequence ID" value="GAG75795.1"/>
    <property type="molecule type" value="Genomic_DNA"/>
</dbReference>
<comment type="caution">
    <text evidence="2">The sequence shown here is derived from an EMBL/GenBank/DDBJ whole genome shotgun (WGS) entry which is preliminary data.</text>
</comment>
<keyword evidence="1" id="KW-1133">Transmembrane helix</keyword>
<keyword evidence="1" id="KW-0812">Transmembrane</keyword>
<evidence type="ECO:0000256" key="1">
    <source>
        <dbReference type="SAM" id="Phobius"/>
    </source>
</evidence>
<name>X1A125_9ZZZZ</name>
<dbReference type="AlphaFoldDB" id="X1A125"/>
<keyword evidence="1" id="KW-0472">Membrane</keyword>
<feature type="non-terminal residue" evidence="2">
    <location>
        <position position="86"/>
    </location>
</feature>
<evidence type="ECO:0000313" key="2">
    <source>
        <dbReference type="EMBL" id="GAG75795.1"/>
    </source>
</evidence>
<reference evidence="2" key="1">
    <citation type="journal article" date="2014" name="Front. Microbiol.">
        <title>High frequency of phylogenetically diverse reductive dehalogenase-homologous genes in deep subseafloor sedimentary metagenomes.</title>
        <authorList>
            <person name="Kawai M."/>
            <person name="Futagami T."/>
            <person name="Toyoda A."/>
            <person name="Takaki Y."/>
            <person name="Nishi S."/>
            <person name="Hori S."/>
            <person name="Arai W."/>
            <person name="Tsubouchi T."/>
            <person name="Morono Y."/>
            <person name="Uchiyama I."/>
            <person name="Ito T."/>
            <person name="Fujiyama A."/>
            <person name="Inagaki F."/>
            <person name="Takami H."/>
        </authorList>
    </citation>
    <scope>NUCLEOTIDE SEQUENCE</scope>
    <source>
        <strain evidence="2">Expedition CK06-06</strain>
    </source>
</reference>
<accession>X1A125</accession>
<protein>
    <submittedName>
        <fullName evidence="2">Uncharacterized protein</fullName>
    </submittedName>
</protein>
<gene>
    <name evidence="2" type="ORF">S01H4_27252</name>
</gene>
<organism evidence="2">
    <name type="scientific">marine sediment metagenome</name>
    <dbReference type="NCBI Taxonomy" id="412755"/>
    <lineage>
        <taxon>unclassified sequences</taxon>
        <taxon>metagenomes</taxon>
        <taxon>ecological metagenomes</taxon>
    </lineage>
</organism>
<feature type="transmembrane region" description="Helical" evidence="1">
    <location>
        <begin position="20"/>
        <end position="40"/>
    </location>
</feature>
<sequence length="86" mass="10089">MMIIIPLAMIFYLFTLLHPTYIIISDIILALGWYLIIYAITKEPKLLYILPFTVYRISVKDRDGSPLFDHDWSESNIDEKVFTGFT</sequence>